<dbReference type="EMBL" id="CAJOBF010010317">
    <property type="protein sequence ID" value="CAF4289547.1"/>
    <property type="molecule type" value="Genomic_DNA"/>
</dbReference>
<proteinExistence type="predicted"/>
<organism evidence="2 3">
    <name type="scientific">Rotaria magnacalcarata</name>
    <dbReference type="NCBI Taxonomy" id="392030"/>
    <lineage>
        <taxon>Eukaryota</taxon>
        <taxon>Metazoa</taxon>
        <taxon>Spiralia</taxon>
        <taxon>Gnathifera</taxon>
        <taxon>Rotifera</taxon>
        <taxon>Eurotatoria</taxon>
        <taxon>Bdelloidea</taxon>
        <taxon>Philodinida</taxon>
        <taxon>Philodinidae</taxon>
        <taxon>Rotaria</taxon>
    </lineage>
</organism>
<evidence type="ECO:0000313" key="2">
    <source>
        <dbReference type="EMBL" id="CAF4289547.1"/>
    </source>
</evidence>
<comment type="caution">
    <text evidence="2">The sequence shown here is derived from an EMBL/GenBank/DDBJ whole genome shotgun (WGS) entry which is preliminary data.</text>
</comment>
<sequence length="122" mass="14512">MFVYEASDETIQDPKQSFKINFYFAVLDTTLNSIKERFTPLKQHSEELKVVREIDVLKDWRDEDLMKQCKDLHLKLRDHQNKDSHDIDGLALFEELKAMQCFVRKESAPLDVLNYILYTKTI</sequence>
<dbReference type="Proteomes" id="UP000663887">
    <property type="component" value="Unassembled WGS sequence"/>
</dbReference>
<gene>
    <name evidence="2" type="ORF">UXM345_LOCUS32796</name>
    <name evidence="1" type="ORF">XDN619_LOCUS5305</name>
</gene>
<reference evidence="2" key="1">
    <citation type="submission" date="2021-02" db="EMBL/GenBank/DDBJ databases">
        <authorList>
            <person name="Nowell W R."/>
        </authorList>
    </citation>
    <scope>NUCLEOTIDE SEQUENCE</scope>
</reference>
<dbReference type="AlphaFoldDB" id="A0A820H856"/>
<name>A0A820H856_9BILA</name>
<evidence type="ECO:0000313" key="3">
    <source>
        <dbReference type="Proteomes" id="UP000663842"/>
    </source>
</evidence>
<evidence type="ECO:0000313" key="1">
    <source>
        <dbReference type="EMBL" id="CAF2032918.1"/>
    </source>
</evidence>
<dbReference type="Proteomes" id="UP000663842">
    <property type="component" value="Unassembled WGS sequence"/>
</dbReference>
<dbReference type="EMBL" id="CAJNRG010001371">
    <property type="protein sequence ID" value="CAF2032918.1"/>
    <property type="molecule type" value="Genomic_DNA"/>
</dbReference>
<protein>
    <submittedName>
        <fullName evidence="2">Uncharacterized protein</fullName>
    </submittedName>
</protein>
<accession>A0A820H856</accession>